<proteinExistence type="predicted"/>
<dbReference type="AlphaFoldDB" id="A0A0P7GQM7"/>
<gene>
    <name evidence="2" type="ORF">SY89_02245</name>
</gene>
<evidence type="ECO:0000313" key="2">
    <source>
        <dbReference type="EMBL" id="KPN31498.1"/>
    </source>
</evidence>
<evidence type="ECO:0000313" key="3">
    <source>
        <dbReference type="Proteomes" id="UP000050535"/>
    </source>
</evidence>
<dbReference type="STRING" id="699431.SY89_02245"/>
<comment type="caution">
    <text evidence="2">The sequence shown here is derived from an EMBL/GenBank/DDBJ whole genome shotgun (WGS) entry which is preliminary data.</text>
</comment>
<dbReference type="RefSeq" id="WP_054584082.1">
    <property type="nucleotide sequence ID" value="NZ_LGUC01000001.1"/>
</dbReference>
<dbReference type="Pfam" id="PF26485">
    <property type="entry name" value="DUF8156"/>
    <property type="match status" value="1"/>
</dbReference>
<reference evidence="3" key="1">
    <citation type="submission" date="2013-11" db="EMBL/GenBank/DDBJ databases">
        <authorList>
            <person name="Hoang H.T."/>
            <person name="Killian M.L."/>
            <person name="Madson D.M."/>
            <person name="Arruda P.H.E."/>
            <person name="Sun D."/>
            <person name="Schwartz K.J."/>
            <person name="Yoon K."/>
        </authorList>
    </citation>
    <scope>NUCLEOTIDE SEQUENCE [LARGE SCALE GENOMIC DNA]</scope>
    <source>
        <strain evidence="3">CDK2</strain>
    </source>
</reference>
<dbReference type="OrthoDB" id="11496at2157"/>
<keyword evidence="3" id="KW-1185">Reference proteome</keyword>
<feature type="domain" description="DUF8156" evidence="1">
    <location>
        <begin position="1"/>
        <end position="80"/>
    </location>
</feature>
<accession>A0A0P7GQM7</accession>
<name>A0A0P7GQM7_9EURY</name>
<sequence>MGRSNPTHRDSLRWLEERWGDYRRALRHRDQAHFDRLWEHAAAHADAAGYQNTERTLDLALVSIVLAQERRIAALEAELEGDS</sequence>
<organism evidence="2 3">
    <name type="scientific">Halolamina pelagica</name>
    <dbReference type="NCBI Taxonomy" id="699431"/>
    <lineage>
        <taxon>Archaea</taxon>
        <taxon>Methanobacteriati</taxon>
        <taxon>Methanobacteriota</taxon>
        <taxon>Stenosarchaea group</taxon>
        <taxon>Halobacteria</taxon>
        <taxon>Halobacteriales</taxon>
        <taxon>Haloferacaceae</taxon>
    </lineage>
</organism>
<dbReference type="EMBL" id="LGUC01000001">
    <property type="protein sequence ID" value="KPN31498.1"/>
    <property type="molecule type" value="Genomic_DNA"/>
</dbReference>
<dbReference type="InterPro" id="IPR058469">
    <property type="entry name" value="DUF8156"/>
</dbReference>
<dbReference type="Proteomes" id="UP000050535">
    <property type="component" value="Unassembled WGS sequence"/>
</dbReference>
<protein>
    <recommendedName>
        <fullName evidence="1">DUF8156 domain-containing protein</fullName>
    </recommendedName>
</protein>
<evidence type="ECO:0000259" key="1">
    <source>
        <dbReference type="Pfam" id="PF26485"/>
    </source>
</evidence>